<gene>
    <name evidence="2" type="ORF">LNINA_LOCUS1974</name>
</gene>
<comment type="caution">
    <text evidence="2">The sequence shown here is derived from an EMBL/GenBank/DDBJ whole genome shotgun (WGS) entry which is preliminary data.</text>
</comment>
<sequence>MGGVIKSPRASESKLSLAVVIVGMPTQAGAEWLLSLFNERRRPYRLGGVSRARSVGIVVAVIGNLRVTSDGGRTTENAGLASRHVLASLSKAKQELKAIVDSPSLGSVQAHGARQRGGVRGGEPGAPQWRPAVLNARVASDARAPRAISHLPSDAATGGASSGRPARGPALTTLRRTT</sequence>
<dbReference type="AlphaFoldDB" id="A0AAV1J0I0"/>
<evidence type="ECO:0000313" key="2">
    <source>
        <dbReference type="EMBL" id="CAK1542040.1"/>
    </source>
</evidence>
<dbReference type="EMBL" id="CAVLEF010000003">
    <property type="protein sequence ID" value="CAK1542040.1"/>
    <property type="molecule type" value="Genomic_DNA"/>
</dbReference>
<feature type="region of interest" description="Disordered" evidence="1">
    <location>
        <begin position="150"/>
        <end position="178"/>
    </location>
</feature>
<name>A0AAV1J0I0_9NEOP</name>
<reference evidence="2 3" key="1">
    <citation type="submission" date="2023-11" db="EMBL/GenBank/DDBJ databases">
        <authorList>
            <person name="Okamura Y."/>
        </authorList>
    </citation>
    <scope>NUCLEOTIDE SEQUENCE [LARGE SCALE GENOMIC DNA]</scope>
</reference>
<dbReference type="Proteomes" id="UP001497472">
    <property type="component" value="Unassembled WGS sequence"/>
</dbReference>
<feature type="region of interest" description="Disordered" evidence="1">
    <location>
        <begin position="108"/>
        <end position="129"/>
    </location>
</feature>
<evidence type="ECO:0000313" key="3">
    <source>
        <dbReference type="Proteomes" id="UP001497472"/>
    </source>
</evidence>
<organism evidence="2 3">
    <name type="scientific">Leptosia nina</name>
    <dbReference type="NCBI Taxonomy" id="320188"/>
    <lineage>
        <taxon>Eukaryota</taxon>
        <taxon>Metazoa</taxon>
        <taxon>Ecdysozoa</taxon>
        <taxon>Arthropoda</taxon>
        <taxon>Hexapoda</taxon>
        <taxon>Insecta</taxon>
        <taxon>Pterygota</taxon>
        <taxon>Neoptera</taxon>
        <taxon>Endopterygota</taxon>
        <taxon>Lepidoptera</taxon>
        <taxon>Glossata</taxon>
        <taxon>Ditrysia</taxon>
        <taxon>Papilionoidea</taxon>
        <taxon>Pieridae</taxon>
        <taxon>Pierinae</taxon>
        <taxon>Leptosia</taxon>
    </lineage>
</organism>
<evidence type="ECO:0000256" key="1">
    <source>
        <dbReference type="SAM" id="MobiDB-lite"/>
    </source>
</evidence>
<keyword evidence="3" id="KW-1185">Reference proteome</keyword>
<protein>
    <submittedName>
        <fullName evidence="2">Uncharacterized protein</fullName>
    </submittedName>
</protein>
<accession>A0AAV1J0I0</accession>
<proteinExistence type="predicted"/>